<dbReference type="OrthoDB" id="691673at2759"/>
<dbReference type="InterPro" id="IPR015421">
    <property type="entry name" value="PyrdxlP-dep_Trfase_major"/>
</dbReference>
<dbReference type="InterPro" id="IPR050859">
    <property type="entry name" value="Class-I_PLP-dep_aminotransf"/>
</dbReference>
<keyword evidence="5" id="KW-0032">Aminotransferase</keyword>
<dbReference type="GO" id="GO:0008793">
    <property type="term" value="F:aromatic-amino-acid transaminase activity"/>
    <property type="evidence" value="ECO:0007669"/>
    <property type="project" value="TreeGrafter"/>
</dbReference>
<evidence type="ECO:0000256" key="1">
    <source>
        <dbReference type="ARBA" id="ARBA00001933"/>
    </source>
</evidence>
<dbReference type="EMBL" id="CAINUL010000015">
    <property type="protein sequence ID" value="CAD0113189.1"/>
    <property type="molecule type" value="Genomic_DNA"/>
</dbReference>
<evidence type="ECO:0000256" key="2">
    <source>
        <dbReference type="ARBA" id="ARBA00004496"/>
    </source>
</evidence>
<proteinExistence type="inferred from homology"/>
<dbReference type="PANTHER" id="PTHR42790">
    <property type="entry name" value="AMINOTRANSFERASE"/>
    <property type="match status" value="1"/>
</dbReference>
<evidence type="ECO:0000256" key="7">
    <source>
        <dbReference type="ARBA" id="ARBA00022898"/>
    </source>
</evidence>
<sequence>TIPPTMSPPSAIDVDVQAIDDTTAITVPNPLTLDDVAARRAATGKLIAGVAAVANVEQFKGEKQHSHKPKSKRWDRNSLKAAAKYLKKPGIISLGGGLPSAEYFPFDQLSIKVPRVGHFSEKETRDNGTVLTAGKADLAEDKSLFDITTSFNYGQGSGSAQLLRYLVEHTEIVHNPPYGDWQCNMTIGSTSALDVALRMFAERGDVVLTEDYTFATAVETAAPMGVRMVGVGLDDEGLLPSSLDDILSNWDETARGARKPFLLYTVPTGQNPTGATQSEQRRRQVYAVAQKHDLYILEDEPYYFLQMQPYTGPDSPGVPPPKTHAEFLKSLVPSFLSMDTDGRVMRMDSFSKVVAPGSRVGWITASQQIVDRFVKHMDVSTQGPSGISQLVLFKLLDEHWGHAGFLDWLVHIRMEYTQRRDVMLGACEKYLPKEVMSWKPPMAGMFHPDHKNKSVAELEEKIFQTIVDHGALVMKGSWFYADSQAKHDTMFFRSTYAAAPFEKIDEAIKRLGDAIREEFKLESQ</sequence>
<keyword evidence="4" id="KW-0963">Cytoplasm</keyword>
<comment type="catalytic activity">
    <reaction evidence="8">
        <text>an aromatic L-alpha-amino acid + 2-oxoglutarate = an aromatic oxo-acid + L-glutamate</text>
        <dbReference type="Rhea" id="RHEA:17533"/>
        <dbReference type="ChEBI" id="CHEBI:16810"/>
        <dbReference type="ChEBI" id="CHEBI:29985"/>
        <dbReference type="ChEBI" id="CHEBI:73309"/>
        <dbReference type="ChEBI" id="CHEBI:84824"/>
        <dbReference type="EC" id="2.6.1.57"/>
    </reaction>
</comment>
<protein>
    <recommendedName>
        <fullName evidence="9">aromatic-amino-acid transaminase</fullName>
        <ecNumber evidence="9">2.6.1.57</ecNumber>
    </recommendedName>
</protein>
<evidence type="ECO:0000256" key="4">
    <source>
        <dbReference type="ARBA" id="ARBA00022490"/>
    </source>
</evidence>
<dbReference type="InterPro" id="IPR015424">
    <property type="entry name" value="PyrdxlP-dep_Trfase"/>
</dbReference>
<evidence type="ECO:0000256" key="9">
    <source>
        <dbReference type="ARBA" id="ARBA00067014"/>
    </source>
</evidence>
<evidence type="ECO:0000256" key="5">
    <source>
        <dbReference type="ARBA" id="ARBA00022576"/>
    </source>
</evidence>
<evidence type="ECO:0000313" key="11">
    <source>
        <dbReference type="EMBL" id="CAD0113189.1"/>
    </source>
</evidence>
<keyword evidence="12" id="KW-1185">Reference proteome</keyword>
<keyword evidence="6" id="KW-0808">Transferase</keyword>
<dbReference type="GO" id="GO:0047536">
    <property type="term" value="F:2-aminoadipate transaminase activity"/>
    <property type="evidence" value="ECO:0007669"/>
    <property type="project" value="TreeGrafter"/>
</dbReference>
<dbReference type="Gene3D" id="3.40.640.10">
    <property type="entry name" value="Type I PLP-dependent aspartate aminotransferase-like (Major domain)"/>
    <property type="match status" value="1"/>
</dbReference>
<dbReference type="InterPro" id="IPR004839">
    <property type="entry name" value="Aminotransferase_I/II_large"/>
</dbReference>
<evidence type="ECO:0000256" key="6">
    <source>
        <dbReference type="ARBA" id="ARBA00022679"/>
    </source>
</evidence>
<dbReference type="Pfam" id="PF00155">
    <property type="entry name" value="Aminotran_1_2"/>
    <property type="match status" value="1"/>
</dbReference>
<comment type="subcellular location">
    <subcellularLocation>
        <location evidence="2">Cytoplasm</location>
    </subcellularLocation>
</comment>
<comment type="caution">
    <text evidence="11">The sequence shown here is derived from an EMBL/GenBank/DDBJ whole genome shotgun (WGS) entry which is preliminary data.</text>
</comment>
<comment type="similarity">
    <text evidence="3">Belongs to the class-I pyridoxal-phosphate-dependent aminotransferase family.</text>
</comment>
<feature type="domain" description="Aminotransferase class I/classII large" evidence="10">
    <location>
        <begin position="149"/>
        <end position="511"/>
    </location>
</feature>
<gene>
    <name evidence="11" type="ORF">AWRI4620_LOCUS7444</name>
</gene>
<dbReference type="SUPFAM" id="SSF53383">
    <property type="entry name" value="PLP-dependent transferases"/>
    <property type="match status" value="1"/>
</dbReference>
<comment type="cofactor">
    <cofactor evidence="1">
        <name>pyridoxal 5'-phosphate</name>
        <dbReference type="ChEBI" id="CHEBI:597326"/>
    </cofactor>
</comment>
<evidence type="ECO:0000256" key="8">
    <source>
        <dbReference type="ARBA" id="ARBA00051993"/>
    </source>
</evidence>
<keyword evidence="7" id="KW-0663">Pyridoxal phosphate</keyword>
<name>A0A9N8PWI5_9PEZI</name>
<reference evidence="11" key="1">
    <citation type="submission" date="2020-06" db="EMBL/GenBank/DDBJ databases">
        <authorList>
            <person name="Onetto C."/>
        </authorList>
    </citation>
    <scope>NUCLEOTIDE SEQUENCE</scope>
</reference>
<accession>A0A9N8PWI5</accession>
<dbReference type="GO" id="GO:0009074">
    <property type="term" value="P:aromatic amino acid family catabolic process"/>
    <property type="evidence" value="ECO:0007669"/>
    <property type="project" value="TreeGrafter"/>
</dbReference>
<dbReference type="GO" id="GO:0019878">
    <property type="term" value="P:lysine biosynthetic process via aminoadipic acid"/>
    <property type="evidence" value="ECO:0007669"/>
    <property type="project" value="TreeGrafter"/>
</dbReference>
<evidence type="ECO:0000259" key="10">
    <source>
        <dbReference type="Pfam" id="PF00155"/>
    </source>
</evidence>
<dbReference type="GO" id="GO:0030170">
    <property type="term" value="F:pyridoxal phosphate binding"/>
    <property type="evidence" value="ECO:0007669"/>
    <property type="project" value="InterPro"/>
</dbReference>
<dbReference type="Proteomes" id="UP000745764">
    <property type="component" value="Unassembled WGS sequence"/>
</dbReference>
<evidence type="ECO:0000256" key="3">
    <source>
        <dbReference type="ARBA" id="ARBA00007441"/>
    </source>
</evidence>
<dbReference type="AlphaFoldDB" id="A0A9N8PWI5"/>
<feature type="non-terminal residue" evidence="11">
    <location>
        <position position="524"/>
    </location>
</feature>
<dbReference type="GO" id="GO:0006571">
    <property type="term" value="P:tyrosine biosynthetic process"/>
    <property type="evidence" value="ECO:0007669"/>
    <property type="project" value="TreeGrafter"/>
</dbReference>
<dbReference type="EC" id="2.6.1.57" evidence="9"/>
<evidence type="ECO:0000313" key="12">
    <source>
        <dbReference type="Proteomes" id="UP000745764"/>
    </source>
</evidence>
<dbReference type="PANTHER" id="PTHR42790:SF21">
    <property type="entry name" value="AROMATIC_AMINOADIPATE AMINOTRANSFERASE 1"/>
    <property type="match status" value="1"/>
</dbReference>
<organism evidence="11 12">
    <name type="scientific">Aureobasidium uvarum</name>
    <dbReference type="NCBI Taxonomy" id="2773716"/>
    <lineage>
        <taxon>Eukaryota</taxon>
        <taxon>Fungi</taxon>
        <taxon>Dikarya</taxon>
        <taxon>Ascomycota</taxon>
        <taxon>Pezizomycotina</taxon>
        <taxon>Dothideomycetes</taxon>
        <taxon>Dothideomycetidae</taxon>
        <taxon>Dothideales</taxon>
        <taxon>Saccotheciaceae</taxon>
        <taxon>Aureobasidium</taxon>
    </lineage>
</organism>
<dbReference type="FunFam" id="3.40.640.10:FF:000074">
    <property type="entry name" value="Aromatic amino acid aminotransferase"/>
    <property type="match status" value="1"/>
</dbReference>
<dbReference type="CDD" id="cd00609">
    <property type="entry name" value="AAT_like"/>
    <property type="match status" value="1"/>
</dbReference>
<dbReference type="GO" id="GO:0005737">
    <property type="term" value="C:cytoplasm"/>
    <property type="evidence" value="ECO:0007669"/>
    <property type="project" value="UniProtKB-SubCell"/>
</dbReference>